<proteinExistence type="inferred from homology"/>
<name>A0A1X7USG3_AMPQE</name>
<comment type="similarity">
    <text evidence="1">Belongs to the SBNO family.</text>
</comment>
<feature type="region of interest" description="Disordered" evidence="4">
    <location>
        <begin position="810"/>
        <end position="836"/>
    </location>
</feature>
<feature type="compositionally biased region" description="Basic residues" evidence="4">
    <location>
        <begin position="752"/>
        <end position="769"/>
    </location>
</feature>
<evidence type="ECO:0008006" key="10">
    <source>
        <dbReference type="Google" id="ProtNLM"/>
    </source>
</evidence>
<dbReference type="FunCoup" id="A0A1X7USG3">
    <property type="interactions" value="686"/>
</dbReference>
<dbReference type="EnsemblMetazoa" id="Aqu2.1.30459_001">
    <property type="protein sequence ID" value="Aqu2.1.30459_001"/>
    <property type="gene ID" value="Aqu2.1.30459"/>
</dbReference>
<sequence>MSLDSFLEGDGYDDIPSDILSLALEQSGLNLPPLTLGNDFNESNIPMPVSSLLPVVSTASSDSLSSLILPLVTSTNNVNNNKTVSSDDDLSHLFEASETNILNCDLPSFTIPGAVPHPLSNTLTPPTSLSTVSNPVSSVENMDVNDVLLELGLNPDESTPSMSLSLPDIKVPVNNRPPPTLRLPVTQQQPLVVVQATGPTMVSQTEEDIEEEDDHYTSADTYATYKPAKLKLGYLHPDPIVESSSLASVEPPQVYYDLKYPENVIEEVRLSSLQLEAVVYACQQHMNTLADGSRAGFLIGDGAGVGKGRTVAGIIYQNYIEGRKKSLWLSVSNDLKYDAIRDLHDVGAKKISVFALNKFCYGKISGKRNGRVKKGVIFATYSSLIGESTSGGKYRTRFTQLLHWLGPQFDGVIVFDECHKAKNLVPSGASKPSKTGITVLQLQKRLPKARIVYCSATGASEPKNMAYMSRLGIWGEGTQFPAFQDFIKSVERRGVGAMELVAMDMKLRGLYIARQLSFTGVSFSVEEVSLSKKFIDMYDKAVAFWVEARQMFKDAADLLDYDGRNLKTMWGQFWAAHQRFFKYLCIAAKVPSVIDLAMQSLKDGKCVVIGLQSTGEARTLEQLGQSHGELDGFVSTAKGVLESLIKRHFPTPTDGNDWSVFENDSTLPRNCRKRKRVDYAVVNNEGDDDSSSEWENSDSAVESSEEEDEMMEQDSKPKNDTETDSDTSQKDTDNKAGLLGFLGPKEPNWLRMSKRKSKKAKLSPQRRVRKDGFPRGNYSIKPPGNPWSPGKHGDLKFNYKTLQFERVLEENEKKDKPSVPVEKQSKSDELGPTVSSQCGVQSVRDMKEELLRKLNELAPLLPSNSLDELIDGLGGPSKVSEMTGRRGRVVQMSDGSVRYQLRSEPDVSIEMLNITEKTRFMDGEKEIAIISEAASSGISLQADRRAKNQKRRVHITLELPWSADKAIQQFGRTHRSNQVTSPEYVFLISTLSGEHRFASIVAKRLECLGALTHGDRRATESRDLSRYNIDTKYGRQALELCLRSIVGIDKPIVSSPDYNQDFFDKSHEAMVDVELLSNKSVDKESLNMTRFLNRLLGLPVKLQNLVFCYFTDTLGEVIKRAKKAGKWDGGILDFGASGEHVDLVESKEFVGDAAFGTATTQLHKIHVERGMSFEDAQSKLQLDQYPNEGFYLSTKPRNEKNVAVMLKVSKEGSDLYLVHRPNTGVQSRCETLVSVLKKYKRCDPEDAMKWWTLQYESTLTSCSHSYWQGKCRSSTPTHPCEVGMRRRTYYVLAGSLLGIWIHLENVFLRHPTHAHKMQIVRVHTSQKKIIGILIPSVCVLDLTATLERIALQAAGTADENPTNV</sequence>
<feature type="domain" description="SBNO alpha/beta" evidence="7">
    <location>
        <begin position="1171"/>
        <end position="1285"/>
    </location>
</feature>
<dbReference type="PANTHER" id="PTHR12706">
    <property type="entry name" value="STRAWBERRY NOTCH-RELATED"/>
    <property type="match status" value="1"/>
</dbReference>
<feature type="compositionally biased region" description="Basic and acidic residues" evidence="4">
    <location>
        <begin position="810"/>
        <end position="829"/>
    </location>
</feature>
<dbReference type="Pfam" id="PF13871">
    <property type="entry name" value="Helicase_C_4"/>
    <property type="match status" value="1"/>
</dbReference>
<dbReference type="Pfam" id="PF25373">
    <property type="entry name" value="SBNO"/>
    <property type="match status" value="1"/>
</dbReference>
<dbReference type="InterPro" id="IPR039187">
    <property type="entry name" value="SNO_AAA"/>
</dbReference>
<keyword evidence="3" id="KW-0804">Transcription</keyword>
<evidence type="ECO:0000256" key="4">
    <source>
        <dbReference type="SAM" id="MobiDB-lite"/>
    </source>
</evidence>
<dbReference type="OrthoDB" id="421838at2759"/>
<reference evidence="9" key="1">
    <citation type="journal article" date="2010" name="Nature">
        <title>The Amphimedon queenslandica genome and the evolution of animal complexity.</title>
        <authorList>
            <person name="Srivastava M."/>
            <person name="Simakov O."/>
            <person name="Chapman J."/>
            <person name="Fahey B."/>
            <person name="Gauthier M.E."/>
            <person name="Mitros T."/>
            <person name="Richards G.S."/>
            <person name="Conaco C."/>
            <person name="Dacre M."/>
            <person name="Hellsten U."/>
            <person name="Larroux C."/>
            <person name="Putnam N.H."/>
            <person name="Stanke M."/>
            <person name="Adamska M."/>
            <person name="Darling A."/>
            <person name="Degnan S.M."/>
            <person name="Oakley T.H."/>
            <person name="Plachetzki D.C."/>
            <person name="Zhai Y."/>
            <person name="Adamski M."/>
            <person name="Calcino A."/>
            <person name="Cummins S.F."/>
            <person name="Goodstein D.M."/>
            <person name="Harris C."/>
            <person name="Jackson D.J."/>
            <person name="Leys S.P."/>
            <person name="Shu S."/>
            <person name="Woodcroft B.J."/>
            <person name="Vervoort M."/>
            <person name="Kosik K.S."/>
            <person name="Manning G."/>
            <person name="Degnan B.M."/>
            <person name="Rokhsar D.S."/>
        </authorList>
    </citation>
    <scope>NUCLEOTIDE SEQUENCE [LARGE SCALE GENOMIC DNA]</scope>
</reference>
<protein>
    <recommendedName>
        <fullName evidence="10">Strawberry notch AAA domain-containing protein</fullName>
    </recommendedName>
</protein>
<evidence type="ECO:0000256" key="3">
    <source>
        <dbReference type="ARBA" id="ARBA00023163"/>
    </source>
</evidence>
<feature type="compositionally biased region" description="Acidic residues" evidence="4">
    <location>
        <begin position="703"/>
        <end position="712"/>
    </location>
</feature>
<dbReference type="InterPro" id="IPR027417">
    <property type="entry name" value="P-loop_NTPase"/>
</dbReference>
<dbReference type="eggNOG" id="KOG1513">
    <property type="taxonomic scope" value="Eukaryota"/>
</dbReference>
<feature type="domain" description="Strawberry notch helicase C" evidence="5">
    <location>
        <begin position="864"/>
        <end position="1133"/>
    </location>
</feature>
<reference evidence="8" key="2">
    <citation type="submission" date="2017-05" db="UniProtKB">
        <authorList>
            <consortium name="EnsemblMetazoa"/>
        </authorList>
    </citation>
    <scope>IDENTIFICATION</scope>
</reference>
<evidence type="ECO:0000256" key="1">
    <source>
        <dbReference type="ARBA" id="ARBA00006992"/>
    </source>
</evidence>
<dbReference type="Gene3D" id="3.40.50.300">
    <property type="entry name" value="P-loop containing nucleotide triphosphate hydrolases"/>
    <property type="match status" value="1"/>
</dbReference>
<feature type="compositionally biased region" description="Basic and acidic residues" evidence="4">
    <location>
        <begin position="713"/>
        <end position="734"/>
    </location>
</feature>
<feature type="region of interest" description="Disordered" evidence="4">
    <location>
        <begin position="682"/>
        <end position="792"/>
    </location>
</feature>
<evidence type="ECO:0000259" key="7">
    <source>
        <dbReference type="Pfam" id="PF25373"/>
    </source>
</evidence>
<keyword evidence="9" id="KW-1185">Reference proteome</keyword>
<dbReference type="GO" id="GO:0042393">
    <property type="term" value="F:histone binding"/>
    <property type="evidence" value="ECO:0007669"/>
    <property type="project" value="TreeGrafter"/>
</dbReference>
<dbReference type="InterPro" id="IPR057332">
    <property type="entry name" value="SBNO_a/b_dom"/>
</dbReference>
<dbReference type="InterPro" id="IPR026741">
    <property type="entry name" value="SNO"/>
</dbReference>
<dbReference type="GO" id="GO:0031490">
    <property type="term" value="F:chromatin DNA binding"/>
    <property type="evidence" value="ECO:0007669"/>
    <property type="project" value="TreeGrafter"/>
</dbReference>
<keyword evidence="2" id="KW-0805">Transcription regulation</keyword>
<dbReference type="GO" id="GO:0006355">
    <property type="term" value="P:regulation of DNA-templated transcription"/>
    <property type="evidence" value="ECO:0007669"/>
    <property type="project" value="InterPro"/>
</dbReference>
<dbReference type="GO" id="GO:0005634">
    <property type="term" value="C:nucleus"/>
    <property type="evidence" value="ECO:0007669"/>
    <property type="project" value="TreeGrafter"/>
</dbReference>
<dbReference type="Proteomes" id="UP000007879">
    <property type="component" value="Unassembled WGS sequence"/>
</dbReference>
<dbReference type="FunFam" id="3.40.50.300:FF:000342">
    <property type="entry name" value="Protein strawberry notch homolog 2"/>
    <property type="match status" value="1"/>
</dbReference>
<dbReference type="InParanoid" id="A0A1X7USG3"/>
<evidence type="ECO:0000313" key="8">
    <source>
        <dbReference type="EnsemblMetazoa" id="Aqu2.1.30459_001"/>
    </source>
</evidence>
<dbReference type="PANTHER" id="PTHR12706:SF30">
    <property type="entry name" value="PROTEIN STRAWBERRY NOTCH-RELATED"/>
    <property type="match status" value="1"/>
</dbReference>
<dbReference type="InterPro" id="IPR026937">
    <property type="entry name" value="SBNO_Helicase_C_dom"/>
</dbReference>
<evidence type="ECO:0000313" key="9">
    <source>
        <dbReference type="Proteomes" id="UP000007879"/>
    </source>
</evidence>
<dbReference type="SUPFAM" id="SSF52540">
    <property type="entry name" value="P-loop containing nucleoside triphosphate hydrolases"/>
    <property type="match status" value="2"/>
</dbReference>
<dbReference type="Pfam" id="PF13872">
    <property type="entry name" value="AAA_34"/>
    <property type="match status" value="1"/>
</dbReference>
<dbReference type="EnsemblMetazoa" id="XM_019997137.1">
    <property type="protein sequence ID" value="XP_019852696.1"/>
    <property type="gene ID" value="LOC100636705"/>
</dbReference>
<feature type="domain" description="Strawberry notch AAA" evidence="6">
    <location>
        <begin position="236"/>
        <end position="540"/>
    </location>
</feature>
<accession>A0A1X7USG3</accession>
<evidence type="ECO:0000259" key="5">
    <source>
        <dbReference type="Pfam" id="PF13871"/>
    </source>
</evidence>
<evidence type="ECO:0000256" key="2">
    <source>
        <dbReference type="ARBA" id="ARBA00023015"/>
    </source>
</evidence>
<feature type="compositionally biased region" description="Acidic residues" evidence="4">
    <location>
        <begin position="685"/>
        <end position="696"/>
    </location>
</feature>
<organism evidence="8">
    <name type="scientific">Amphimedon queenslandica</name>
    <name type="common">Sponge</name>
    <dbReference type="NCBI Taxonomy" id="400682"/>
    <lineage>
        <taxon>Eukaryota</taxon>
        <taxon>Metazoa</taxon>
        <taxon>Porifera</taxon>
        <taxon>Demospongiae</taxon>
        <taxon>Heteroscleromorpha</taxon>
        <taxon>Haplosclerida</taxon>
        <taxon>Niphatidae</taxon>
        <taxon>Amphimedon</taxon>
    </lineage>
</organism>
<gene>
    <name evidence="8" type="primary">100636705</name>
</gene>
<evidence type="ECO:0000259" key="6">
    <source>
        <dbReference type="Pfam" id="PF13872"/>
    </source>
</evidence>